<reference evidence="3" key="1">
    <citation type="journal article" date="2019" name="Int. J. Syst. Evol. Microbiol.">
        <title>The Global Catalogue of Microorganisms (GCM) 10K type strain sequencing project: providing services to taxonomists for standard genome sequencing and annotation.</title>
        <authorList>
            <consortium name="The Broad Institute Genomics Platform"/>
            <consortium name="The Broad Institute Genome Sequencing Center for Infectious Disease"/>
            <person name="Wu L."/>
            <person name="Ma J."/>
        </authorList>
    </citation>
    <scope>NUCLEOTIDE SEQUENCE [LARGE SCALE GENOMIC DNA]</scope>
    <source>
        <strain evidence="3">JCM 3367</strain>
    </source>
</reference>
<keyword evidence="3" id="KW-1185">Reference proteome</keyword>
<sequence>MKQQGQSQIKAQAGPGPLDTAVTEIRSELARVDSKAGTLLTLAGAALTGRLGRVGPPRPTGRGQLRSRTVIARVIDGEL</sequence>
<accession>A0ABP6AZX8</accession>
<evidence type="ECO:0000256" key="1">
    <source>
        <dbReference type="SAM" id="MobiDB-lite"/>
    </source>
</evidence>
<evidence type="ECO:0000313" key="3">
    <source>
        <dbReference type="Proteomes" id="UP001499978"/>
    </source>
</evidence>
<evidence type="ECO:0000313" key="2">
    <source>
        <dbReference type="EMBL" id="GAA2529908.1"/>
    </source>
</evidence>
<feature type="region of interest" description="Disordered" evidence="1">
    <location>
        <begin position="1"/>
        <end position="20"/>
    </location>
</feature>
<proteinExistence type="predicted"/>
<name>A0ABP6AZX8_9ACTN</name>
<organism evidence="2 3">
    <name type="scientific">Pilimelia columellifera subsp. columellifera</name>
    <dbReference type="NCBI Taxonomy" id="706583"/>
    <lineage>
        <taxon>Bacteria</taxon>
        <taxon>Bacillati</taxon>
        <taxon>Actinomycetota</taxon>
        <taxon>Actinomycetes</taxon>
        <taxon>Micromonosporales</taxon>
        <taxon>Micromonosporaceae</taxon>
        <taxon>Pilimelia</taxon>
    </lineage>
</organism>
<dbReference type="EMBL" id="BAAARY010000019">
    <property type="protein sequence ID" value="GAA2529908.1"/>
    <property type="molecule type" value="Genomic_DNA"/>
</dbReference>
<comment type="caution">
    <text evidence="2">The sequence shown here is derived from an EMBL/GenBank/DDBJ whole genome shotgun (WGS) entry which is preliminary data.</text>
</comment>
<dbReference type="Proteomes" id="UP001499978">
    <property type="component" value="Unassembled WGS sequence"/>
</dbReference>
<protein>
    <submittedName>
        <fullName evidence="2">Uncharacterized protein</fullName>
    </submittedName>
</protein>
<feature type="compositionally biased region" description="Polar residues" evidence="1">
    <location>
        <begin position="1"/>
        <end position="10"/>
    </location>
</feature>
<gene>
    <name evidence="2" type="ORF">GCM10010201_31500</name>
</gene>